<dbReference type="InterPro" id="IPR016040">
    <property type="entry name" value="NAD(P)-bd_dom"/>
</dbReference>
<sequence length="211" mass="22119">MMKIAVIGASGMVGSRVVAEAVARGHEVDAYTRSGKEVEGATAHKLQLANTAETTAVINSHDFTVITVTGDRANLDYSEVSQAHADLIAAAPQGRFLVVGGAGSLYENGAQAYTNWTEDNPYLAEASAFAKVYDRYIAEAGELKWSMISPSPVIAPGVRTGEVVLGSDEAVGQFVSAEDFAIAIVDEAEQGSFTGKRFTAASKNEQAAQGK</sequence>
<dbReference type="PANTHER" id="PTHR43355">
    <property type="entry name" value="FLAVIN REDUCTASE (NADPH)"/>
    <property type="match status" value="1"/>
</dbReference>
<reference evidence="2 3" key="1">
    <citation type="journal article" date="2014" name="Int. J. Syst. Evol. Microbiol.">
        <title>Complete genome sequence of Corynebacterium casei LMG S-19264T (=DSM 44701T), isolated from a smear-ripened cheese.</title>
        <authorList>
            <consortium name="US DOE Joint Genome Institute (JGI-PGF)"/>
            <person name="Walter F."/>
            <person name="Albersmeier A."/>
            <person name="Kalinowski J."/>
            <person name="Ruckert C."/>
        </authorList>
    </citation>
    <scope>NUCLEOTIDE SEQUENCE [LARGE SCALE GENOMIC DNA]</scope>
    <source>
        <strain evidence="2 3">CCM 8669</strain>
    </source>
</reference>
<gene>
    <name evidence="2" type="ORF">GCM10007359_01890</name>
</gene>
<dbReference type="InterPro" id="IPR036291">
    <property type="entry name" value="NAD(P)-bd_dom_sf"/>
</dbReference>
<evidence type="ECO:0000313" key="3">
    <source>
        <dbReference type="Proteomes" id="UP000600171"/>
    </source>
</evidence>
<evidence type="ECO:0000313" key="2">
    <source>
        <dbReference type="EMBL" id="GGH57102.1"/>
    </source>
</evidence>
<name>A0A917IMP6_9MICC</name>
<dbReference type="Pfam" id="PF13460">
    <property type="entry name" value="NAD_binding_10"/>
    <property type="match status" value="1"/>
</dbReference>
<feature type="domain" description="NAD(P)-binding" evidence="1">
    <location>
        <begin position="8"/>
        <end position="187"/>
    </location>
</feature>
<proteinExistence type="predicted"/>
<keyword evidence="3" id="KW-1185">Reference proteome</keyword>
<dbReference type="Proteomes" id="UP000600171">
    <property type="component" value="Unassembled WGS sequence"/>
</dbReference>
<dbReference type="PANTHER" id="PTHR43355:SF2">
    <property type="entry name" value="FLAVIN REDUCTASE (NADPH)"/>
    <property type="match status" value="1"/>
</dbReference>
<dbReference type="AlphaFoldDB" id="A0A917IMP6"/>
<accession>A0A917IMP6</accession>
<dbReference type="EMBL" id="BMDC01000001">
    <property type="protein sequence ID" value="GGH57102.1"/>
    <property type="molecule type" value="Genomic_DNA"/>
</dbReference>
<dbReference type="Gene3D" id="3.40.50.720">
    <property type="entry name" value="NAD(P)-binding Rossmann-like Domain"/>
    <property type="match status" value="1"/>
</dbReference>
<organism evidence="2 3">
    <name type="scientific">Rothia aerolata</name>
    <dbReference type="NCBI Taxonomy" id="1812262"/>
    <lineage>
        <taxon>Bacteria</taxon>
        <taxon>Bacillati</taxon>
        <taxon>Actinomycetota</taxon>
        <taxon>Actinomycetes</taxon>
        <taxon>Micrococcales</taxon>
        <taxon>Micrococcaceae</taxon>
        <taxon>Rothia</taxon>
    </lineage>
</organism>
<dbReference type="InterPro" id="IPR051606">
    <property type="entry name" value="Polyketide_Oxido-like"/>
</dbReference>
<dbReference type="SUPFAM" id="SSF51735">
    <property type="entry name" value="NAD(P)-binding Rossmann-fold domains"/>
    <property type="match status" value="1"/>
</dbReference>
<comment type="caution">
    <text evidence="2">The sequence shown here is derived from an EMBL/GenBank/DDBJ whole genome shotgun (WGS) entry which is preliminary data.</text>
</comment>
<protein>
    <submittedName>
        <fullName evidence="2">Epimerase/dehydratase</fullName>
    </submittedName>
</protein>
<evidence type="ECO:0000259" key="1">
    <source>
        <dbReference type="Pfam" id="PF13460"/>
    </source>
</evidence>
<dbReference type="RefSeq" id="WP_229722998.1">
    <property type="nucleotide sequence ID" value="NZ_BMDC01000001.1"/>
</dbReference>
<dbReference type="GO" id="GO:0016646">
    <property type="term" value="F:oxidoreductase activity, acting on the CH-NH group of donors, NAD or NADP as acceptor"/>
    <property type="evidence" value="ECO:0007669"/>
    <property type="project" value="TreeGrafter"/>
</dbReference>